<evidence type="ECO:0000313" key="3">
    <source>
        <dbReference type="Proteomes" id="UP000564378"/>
    </source>
</evidence>
<dbReference type="Proteomes" id="UP000564378">
    <property type="component" value="Unassembled WGS sequence"/>
</dbReference>
<reference evidence="2 3" key="1">
    <citation type="submission" date="2020-08" db="EMBL/GenBank/DDBJ databases">
        <title>Draft genome sequence of Parasphingopyxis sp. GrpM-11.</title>
        <authorList>
            <person name="Oh J."/>
            <person name="Roh D.-H."/>
        </authorList>
    </citation>
    <scope>NUCLEOTIDE SEQUENCE [LARGE SCALE GENOMIC DNA]</scope>
    <source>
        <strain evidence="2 3">GrpM-11</strain>
    </source>
</reference>
<sequence>MKFLISLFALLAPAAALANQVELSSEVFVERNVEQADGTVTVTHTEPSQVVPGDSLVFVLTYRNSSAEPVANFTATNPMPDAVAYRDTDSPGAEFSVDGGTVFGLLADLIVTEEDGTERPARADDVTHIRWTLAEPIAGNGSGQLTFRGVVR</sequence>
<evidence type="ECO:0000256" key="1">
    <source>
        <dbReference type="SAM" id="SignalP"/>
    </source>
</evidence>
<feature type="signal peptide" evidence="1">
    <location>
        <begin position="1"/>
        <end position="18"/>
    </location>
</feature>
<dbReference type="EMBL" id="JACJVJ010000001">
    <property type="protein sequence ID" value="MBC2777563.1"/>
    <property type="molecule type" value="Genomic_DNA"/>
</dbReference>
<comment type="caution">
    <text evidence="2">The sequence shown here is derived from an EMBL/GenBank/DDBJ whole genome shotgun (WGS) entry which is preliminary data.</text>
</comment>
<keyword evidence="1" id="KW-0732">Signal</keyword>
<gene>
    <name evidence="2" type="ORF">H6P80_08005</name>
</gene>
<evidence type="ECO:0008006" key="4">
    <source>
        <dbReference type="Google" id="ProtNLM"/>
    </source>
</evidence>
<protein>
    <recommendedName>
        <fullName evidence="4">DUF11 domain-containing protein</fullName>
    </recommendedName>
</protein>
<name>A0A842HYQ6_9SPHN</name>
<feature type="chain" id="PRO_5032808414" description="DUF11 domain-containing protein" evidence="1">
    <location>
        <begin position="19"/>
        <end position="152"/>
    </location>
</feature>
<keyword evidence="3" id="KW-1185">Reference proteome</keyword>
<accession>A0A842HYQ6</accession>
<dbReference type="AlphaFoldDB" id="A0A842HYQ6"/>
<organism evidence="2 3">
    <name type="scientific">Parasphingopyxis marina</name>
    <dbReference type="NCBI Taxonomy" id="2761622"/>
    <lineage>
        <taxon>Bacteria</taxon>
        <taxon>Pseudomonadati</taxon>
        <taxon>Pseudomonadota</taxon>
        <taxon>Alphaproteobacteria</taxon>
        <taxon>Sphingomonadales</taxon>
        <taxon>Sphingomonadaceae</taxon>
        <taxon>Parasphingopyxis</taxon>
    </lineage>
</organism>
<evidence type="ECO:0000313" key="2">
    <source>
        <dbReference type="EMBL" id="MBC2777563.1"/>
    </source>
</evidence>
<dbReference type="RefSeq" id="WP_185800763.1">
    <property type="nucleotide sequence ID" value="NZ_JACJVJ010000001.1"/>
</dbReference>
<proteinExistence type="predicted"/>